<feature type="transmembrane region" description="Helical" evidence="1">
    <location>
        <begin position="12"/>
        <end position="35"/>
    </location>
</feature>
<evidence type="ECO:0008006" key="4">
    <source>
        <dbReference type="Google" id="ProtNLM"/>
    </source>
</evidence>
<comment type="caution">
    <text evidence="2">The sequence shown here is derived from an EMBL/GenBank/DDBJ whole genome shotgun (WGS) entry which is preliminary data.</text>
</comment>
<protein>
    <recommendedName>
        <fullName evidence="4">Thioredoxin domain-containing protein</fullName>
    </recommendedName>
</protein>
<keyword evidence="1" id="KW-0812">Transmembrane</keyword>
<keyword evidence="1" id="KW-0472">Membrane</keyword>
<dbReference type="AlphaFoldDB" id="A0A2H0ULM1"/>
<accession>A0A2H0ULM1</accession>
<keyword evidence="1" id="KW-1133">Transmembrane helix</keyword>
<dbReference type="EMBL" id="PFBD01000009">
    <property type="protein sequence ID" value="PIR87291.1"/>
    <property type="molecule type" value="Genomic_DNA"/>
</dbReference>
<gene>
    <name evidence="2" type="ORF">COU11_01205</name>
</gene>
<dbReference type="Proteomes" id="UP000229526">
    <property type="component" value="Unassembled WGS sequence"/>
</dbReference>
<proteinExistence type="predicted"/>
<sequence>MPKVGGWKKGEIAVRNFILFFGTLALCFGLVSGVMELRADPNDMVEVGDLKVSDIAFSIDGVPDYSGMMLESGQKGLVISMTQKLSRFPVLSLQKGPMCVGFIDPSLVTVDGWNFKAQIPTRFCDKSIPVSGYPATFSAVGHRMAFGPKTDLHGWRSYEEVVAHTPKYLMEASDYSTDGASLSRMVGCRESVVVNIYFGSWCPFCSAVMHKTIRTVYDLQQMGANQISFHFYGVKHTPKWWEDRELVAHNIRKLIGGAVYINGQRVGVLQGNDFLTPEVSFARYVH</sequence>
<name>A0A2H0ULM1_9BACT</name>
<evidence type="ECO:0000256" key="1">
    <source>
        <dbReference type="SAM" id="Phobius"/>
    </source>
</evidence>
<organism evidence="2 3">
    <name type="scientific">Candidatus Harrisonbacteria bacterium CG10_big_fil_rev_8_21_14_0_10_49_15</name>
    <dbReference type="NCBI Taxonomy" id="1974587"/>
    <lineage>
        <taxon>Bacteria</taxon>
        <taxon>Candidatus Harrisoniibacteriota</taxon>
    </lineage>
</organism>
<evidence type="ECO:0000313" key="3">
    <source>
        <dbReference type="Proteomes" id="UP000229526"/>
    </source>
</evidence>
<reference evidence="3" key="1">
    <citation type="submission" date="2017-09" db="EMBL/GenBank/DDBJ databases">
        <title>Depth-based differentiation of microbial function through sediment-hosted aquifers and enrichment of novel symbionts in the deep terrestrial subsurface.</title>
        <authorList>
            <person name="Probst A.J."/>
            <person name="Ladd B."/>
            <person name="Jarett J.K."/>
            <person name="Geller-Mcgrath D.E."/>
            <person name="Sieber C.M.K."/>
            <person name="Emerson J.B."/>
            <person name="Anantharaman K."/>
            <person name="Thomas B.C."/>
            <person name="Malmstrom R."/>
            <person name="Stieglmeier M."/>
            <person name="Klingl A."/>
            <person name="Woyke T."/>
            <person name="Ryan C.M."/>
            <person name="Banfield J.F."/>
        </authorList>
    </citation>
    <scope>NUCLEOTIDE SEQUENCE [LARGE SCALE GENOMIC DNA]</scope>
</reference>
<evidence type="ECO:0000313" key="2">
    <source>
        <dbReference type="EMBL" id="PIR87291.1"/>
    </source>
</evidence>